<dbReference type="AlphaFoldDB" id="A0A110B0K7"/>
<sequence>MKYRELGKTGEKLSAIGLGCMGMNHGYGTFDDDESIATLNLALDLGINFWDTADIYANGKNEELVAKVLAHNRGNVFIATKFGFRQQDANSYPGAPGSYFDGSPVYLKAAVEKSLKRLNIDTIDLYYAHRIDPNVPVEDMVGAMADLVKEGKVRYLGLSEASAVSIRKAYAVHPIAALQSEFSLLTRDVEAEILPVCRELGISLVPFSPLSRGLITNALKIDELGGNDFRKTLPRFSDAYKDNNEHLAEAFAALASQKNCTAAQLALAWVLAQGDDIIPIPGTKRRKYLRENAAAVDVELTAADLKDIQTVINKYPDTGMRYAEGAMKMVNN</sequence>
<dbReference type="EMBL" id="AP017313">
    <property type="protein sequence ID" value="BAU55810.1"/>
    <property type="molecule type" value="Genomic_DNA"/>
</dbReference>
<keyword evidence="2" id="KW-0560">Oxidoreductase</keyword>
<keyword evidence="3" id="KW-1185">Reference proteome</keyword>
<feature type="domain" description="NADP-dependent oxidoreductase" evidence="1">
    <location>
        <begin position="15"/>
        <end position="311"/>
    </location>
</feature>
<accession>A0A110B0K7</accession>
<dbReference type="Proteomes" id="UP000218263">
    <property type="component" value="Chromosome"/>
</dbReference>
<dbReference type="Gene3D" id="3.20.20.100">
    <property type="entry name" value="NADP-dependent oxidoreductase domain"/>
    <property type="match status" value="1"/>
</dbReference>
<dbReference type="InterPro" id="IPR050791">
    <property type="entry name" value="Aldo-Keto_reductase"/>
</dbReference>
<dbReference type="RefSeq" id="WP_096357609.1">
    <property type="nucleotide sequence ID" value="NZ_AP017313.1"/>
</dbReference>
<dbReference type="SUPFAM" id="SSF51430">
    <property type="entry name" value="NAD(P)-linked oxidoreductase"/>
    <property type="match status" value="1"/>
</dbReference>
<dbReference type="InterPro" id="IPR036812">
    <property type="entry name" value="NAD(P)_OxRdtase_dom_sf"/>
</dbReference>
<reference evidence="2 3" key="1">
    <citation type="submission" date="2015-12" db="EMBL/GenBank/DDBJ databases">
        <title>Genome sequence of Mucilaginibacter gotjawali.</title>
        <authorList>
            <person name="Lee J.S."/>
            <person name="Lee K.C."/>
            <person name="Kim K.K."/>
            <person name="Lee B.W."/>
        </authorList>
    </citation>
    <scope>NUCLEOTIDE SEQUENCE [LARGE SCALE GENOMIC DNA]</scope>
    <source>
        <strain evidence="2 3">SA3-7</strain>
    </source>
</reference>
<gene>
    <name evidence="2" type="primary">yhdN_4</name>
    <name evidence="2" type="ORF">MgSA37_04002</name>
</gene>
<dbReference type="PANTHER" id="PTHR43625">
    <property type="entry name" value="AFLATOXIN B1 ALDEHYDE REDUCTASE"/>
    <property type="match status" value="1"/>
</dbReference>
<dbReference type="OrthoDB" id="9773828at2"/>
<evidence type="ECO:0000313" key="2">
    <source>
        <dbReference type="EMBL" id="BAU55810.1"/>
    </source>
</evidence>
<dbReference type="CDD" id="cd19076">
    <property type="entry name" value="AKR_AKR13A_13D"/>
    <property type="match status" value="1"/>
</dbReference>
<dbReference type="PANTHER" id="PTHR43625:SF40">
    <property type="entry name" value="ALDO-KETO REDUCTASE YAKC [NADP(+)]"/>
    <property type="match status" value="1"/>
</dbReference>
<dbReference type="GO" id="GO:0005737">
    <property type="term" value="C:cytoplasm"/>
    <property type="evidence" value="ECO:0007669"/>
    <property type="project" value="TreeGrafter"/>
</dbReference>
<dbReference type="Pfam" id="PF00248">
    <property type="entry name" value="Aldo_ket_red"/>
    <property type="match status" value="1"/>
</dbReference>
<organism evidence="2 3">
    <name type="scientific">Mucilaginibacter gotjawali</name>
    <dbReference type="NCBI Taxonomy" id="1550579"/>
    <lineage>
        <taxon>Bacteria</taxon>
        <taxon>Pseudomonadati</taxon>
        <taxon>Bacteroidota</taxon>
        <taxon>Sphingobacteriia</taxon>
        <taxon>Sphingobacteriales</taxon>
        <taxon>Sphingobacteriaceae</taxon>
        <taxon>Mucilaginibacter</taxon>
    </lineage>
</organism>
<proteinExistence type="predicted"/>
<dbReference type="KEGG" id="mgot:MgSA37_04002"/>
<dbReference type="InterPro" id="IPR023210">
    <property type="entry name" value="NADP_OxRdtase_dom"/>
</dbReference>
<evidence type="ECO:0000259" key="1">
    <source>
        <dbReference type="Pfam" id="PF00248"/>
    </source>
</evidence>
<dbReference type="GO" id="GO:0016491">
    <property type="term" value="F:oxidoreductase activity"/>
    <property type="evidence" value="ECO:0007669"/>
    <property type="project" value="UniProtKB-KW"/>
</dbReference>
<name>A0A110B0K7_9SPHI</name>
<evidence type="ECO:0000313" key="3">
    <source>
        <dbReference type="Proteomes" id="UP000218263"/>
    </source>
</evidence>
<protein>
    <submittedName>
        <fullName evidence="2">General stress protein 69</fullName>
        <ecNumber evidence="2">1.1.1.-</ecNumber>
    </submittedName>
</protein>
<dbReference type="EC" id="1.1.1.-" evidence="2"/>